<evidence type="ECO:0000313" key="1">
    <source>
        <dbReference type="EMBL" id="GIH94757.1"/>
    </source>
</evidence>
<protein>
    <recommendedName>
        <fullName evidence="3">Nucleotidyltransferase domain-containing protein</fullName>
    </recommendedName>
</protein>
<accession>A0A8J3WNQ5</accession>
<evidence type="ECO:0008006" key="3">
    <source>
        <dbReference type="Google" id="ProtNLM"/>
    </source>
</evidence>
<proteinExistence type="predicted"/>
<keyword evidence="2" id="KW-1185">Reference proteome</keyword>
<dbReference type="InterPro" id="IPR043519">
    <property type="entry name" value="NT_sf"/>
</dbReference>
<name>A0A8J3WNQ5_9ACTN</name>
<dbReference type="Proteomes" id="UP000619788">
    <property type="component" value="Unassembled WGS sequence"/>
</dbReference>
<dbReference type="RefSeq" id="WP_204066876.1">
    <property type="nucleotide sequence ID" value="NZ_BOOJ01000046.1"/>
</dbReference>
<sequence length="281" mass="30654">MVPVVDARGGAWWSAPVADTVDTADTAHAADTADIPAREEFSALLSRVDADPAVIGMILSGSRARQGMATRHSDYDVYLVTADGGPVGEERRDVLLDVVTMSLEEFRVHAMPGSGSEWNRYSFVHARVLKDRPDGLIGELVSAKATLSAHEAGRTAAAALDAFVNGVYRWLKNHRDGRATEARLDAAESIPPLLSCVFALCGRVRPYNRYLAWELRNHPLGPPAWHHERLLPLLEGVLSHADPQDARRLFLDVEPLARAAGHGPVLDAWGDDLLLLRREPG</sequence>
<gene>
    <name evidence="1" type="ORF">Psi01_53870</name>
</gene>
<dbReference type="SUPFAM" id="SSF81301">
    <property type="entry name" value="Nucleotidyltransferase"/>
    <property type="match status" value="1"/>
</dbReference>
<comment type="caution">
    <text evidence="1">The sequence shown here is derived from an EMBL/GenBank/DDBJ whole genome shotgun (WGS) entry which is preliminary data.</text>
</comment>
<reference evidence="1 2" key="1">
    <citation type="submission" date="2021-01" db="EMBL/GenBank/DDBJ databases">
        <title>Whole genome shotgun sequence of Planobispora siamensis NBRC 107568.</title>
        <authorList>
            <person name="Komaki H."/>
            <person name="Tamura T."/>
        </authorList>
    </citation>
    <scope>NUCLEOTIDE SEQUENCE [LARGE SCALE GENOMIC DNA]</scope>
    <source>
        <strain evidence="1 2">NBRC 107568</strain>
    </source>
</reference>
<evidence type="ECO:0000313" key="2">
    <source>
        <dbReference type="Proteomes" id="UP000619788"/>
    </source>
</evidence>
<dbReference type="EMBL" id="BOOJ01000046">
    <property type="protein sequence ID" value="GIH94757.1"/>
    <property type="molecule type" value="Genomic_DNA"/>
</dbReference>
<organism evidence="1 2">
    <name type="scientific">Planobispora siamensis</name>
    <dbReference type="NCBI Taxonomy" id="936338"/>
    <lineage>
        <taxon>Bacteria</taxon>
        <taxon>Bacillati</taxon>
        <taxon>Actinomycetota</taxon>
        <taxon>Actinomycetes</taxon>
        <taxon>Streptosporangiales</taxon>
        <taxon>Streptosporangiaceae</taxon>
        <taxon>Planobispora</taxon>
    </lineage>
</organism>
<dbReference type="AlphaFoldDB" id="A0A8J3WNQ5"/>